<evidence type="ECO:0000313" key="3">
    <source>
        <dbReference type="Proteomes" id="UP000177371"/>
    </source>
</evidence>
<name>A0A1F4UWJ9_UNCKA</name>
<dbReference type="Gene3D" id="3.40.50.720">
    <property type="entry name" value="NAD(P)-binding Rossmann-like Domain"/>
    <property type="match status" value="1"/>
</dbReference>
<evidence type="ECO:0000313" key="2">
    <source>
        <dbReference type="EMBL" id="OGC49321.1"/>
    </source>
</evidence>
<organism evidence="2 3">
    <name type="scientific">candidate division WWE3 bacterium RBG_16_37_10</name>
    <dbReference type="NCBI Taxonomy" id="1802610"/>
    <lineage>
        <taxon>Bacteria</taxon>
        <taxon>Katanobacteria</taxon>
    </lineage>
</organism>
<comment type="caution">
    <text evidence="2">The sequence shown here is derived from an EMBL/GenBank/DDBJ whole genome shotgun (WGS) entry which is preliminary data.</text>
</comment>
<dbReference type="STRING" id="1802610.A2W32_03060"/>
<dbReference type="Proteomes" id="UP000177371">
    <property type="component" value="Unassembled WGS sequence"/>
</dbReference>
<dbReference type="EMBL" id="MEUT01000052">
    <property type="protein sequence ID" value="OGC49321.1"/>
    <property type="molecule type" value="Genomic_DNA"/>
</dbReference>
<dbReference type="AlphaFoldDB" id="A0A1F4UWJ9"/>
<protein>
    <submittedName>
        <fullName evidence="2">Sugar dehydratase</fullName>
    </submittedName>
</protein>
<accession>A0A1F4UWJ9</accession>
<sequence>MNNSFWKNRSVFVTGGTGLLGAELVSQLIENDANVVAAVRDNVSKSRFYIESLQNKVTVVHGDVVDFAFVERVIGEYEIDTVFHLAAQTIVRIANASPLSTFESNMRGTWNVLEAARLHSKKIRSVVVASSDKAYGESKILPYDEETQLKGKYPYDVSKTCTDLIAQSYWHTFKLPVNITRCGNLFGPGDLNFSRIIPGTILSVMKMEAPIIRSDGKFIRNYFFTKDAAAGYLTISENVDKIAGEAFNLGTEERFSVIDITKMILKLMDSSLEPIIKNEATNEIYEQYLSIQKAKEKLGWTAKYSTEEALKETINWYKKYV</sequence>
<dbReference type="PANTHER" id="PTHR43000">
    <property type="entry name" value="DTDP-D-GLUCOSE 4,6-DEHYDRATASE-RELATED"/>
    <property type="match status" value="1"/>
</dbReference>
<gene>
    <name evidence="2" type="ORF">A2W32_03060</name>
</gene>
<proteinExistence type="predicted"/>
<dbReference type="SUPFAM" id="SSF51735">
    <property type="entry name" value="NAD(P)-binding Rossmann-fold domains"/>
    <property type="match status" value="1"/>
</dbReference>
<dbReference type="InterPro" id="IPR036291">
    <property type="entry name" value="NAD(P)-bd_dom_sf"/>
</dbReference>
<dbReference type="Gene3D" id="3.90.25.10">
    <property type="entry name" value="UDP-galactose 4-epimerase, domain 1"/>
    <property type="match status" value="1"/>
</dbReference>
<dbReference type="Pfam" id="PF16363">
    <property type="entry name" value="GDP_Man_Dehyd"/>
    <property type="match status" value="1"/>
</dbReference>
<feature type="domain" description="NAD(P)-binding" evidence="1">
    <location>
        <begin position="12"/>
        <end position="313"/>
    </location>
</feature>
<dbReference type="InterPro" id="IPR016040">
    <property type="entry name" value="NAD(P)-bd_dom"/>
</dbReference>
<evidence type="ECO:0000259" key="1">
    <source>
        <dbReference type="Pfam" id="PF16363"/>
    </source>
</evidence>
<reference evidence="2 3" key="1">
    <citation type="journal article" date="2016" name="Nat. Commun.">
        <title>Thousands of microbial genomes shed light on interconnected biogeochemical processes in an aquifer system.</title>
        <authorList>
            <person name="Anantharaman K."/>
            <person name="Brown C.T."/>
            <person name="Hug L.A."/>
            <person name="Sharon I."/>
            <person name="Castelle C.J."/>
            <person name="Probst A.J."/>
            <person name="Thomas B.C."/>
            <person name="Singh A."/>
            <person name="Wilkins M.J."/>
            <person name="Karaoz U."/>
            <person name="Brodie E.L."/>
            <person name="Williams K.H."/>
            <person name="Hubbard S.S."/>
            <person name="Banfield J.F."/>
        </authorList>
    </citation>
    <scope>NUCLEOTIDE SEQUENCE [LARGE SCALE GENOMIC DNA]</scope>
</reference>